<accession>A0A381Y196</accession>
<dbReference type="Pfam" id="PF18306">
    <property type="entry name" value="LDcluster4"/>
    <property type="match status" value="1"/>
</dbReference>
<dbReference type="AlphaFoldDB" id="A0A381Y196"/>
<evidence type="ECO:0000313" key="1">
    <source>
        <dbReference type="EMBL" id="SVA70819.1"/>
    </source>
</evidence>
<name>A0A381Y196_9ZZZZ</name>
<evidence type="ECO:0008006" key="2">
    <source>
        <dbReference type="Google" id="ProtNLM"/>
    </source>
</evidence>
<dbReference type="EMBL" id="UINC01017152">
    <property type="protein sequence ID" value="SVA70819.1"/>
    <property type="molecule type" value="Genomic_DNA"/>
</dbReference>
<dbReference type="InterPro" id="IPR041164">
    <property type="entry name" value="LDcluster4"/>
</dbReference>
<gene>
    <name evidence="1" type="ORF">METZ01_LOCUS123673</name>
</gene>
<sequence>MDAISKGVKEGGGTCIGILKGNNRDEANDHLALAIPTGIGIGRNVILAYNCDAAIAIGGKYGTLSEIAHTLSMDKKVVGYRTWDIENVDTASSPDEVLDKINMCIPK</sequence>
<organism evidence="1">
    <name type="scientific">marine metagenome</name>
    <dbReference type="NCBI Taxonomy" id="408172"/>
    <lineage>
        <taxon>unclassified sequences</taxon>
        <taxon>metagenomes</taxon>
        <taxon>ecological metagenomes</taxon>
    </lineage>
</organism>
<reference evidence="1" key="1">
    <citation type="submission" date="2018-05" db="EMBL/GenBank/DDBJ databases">
        <authorList>
            <person name="Lanie J.A."/>
            <person name="Ng W.-L."/>
            <person name="Kazmierczak K.M."/>
            <person name="Andrzejewski T.M."/>
            <person name="Davidsen T.M."/>
            <person name="Wayne K.J."/>
            <person name="Tettelin H."/>
            <person name="Glass J.I."/>
            <person name="Rusch D."/>
            <person name="Podicherti R."/>
            <person name="Tsui H.-C.T."/>
            <person name="Winkler M.E."/>
        </authorList>
    </citation>
    <scope>NUCLEOTIDE SEQUENCE</scope>
</reference>
<dbReference type="SUPFAM" id="SSF102405">
    <property type="entry name" value="MCP/YpsA-like"/>
    <property type="match status" value="1"/>
</dbReference>
<dbReference type="Gene3D" id="3.40.50.450">
    <property type="match status" value="1"/>
</dbReference>
<proteinExistence type="predicted"/>
<protein>
    <recommendedName>
        <fullName evidence="2">TIGR00725 family protein</fullName>
    </recommendedName>
</protein>